<gene>
    <name evidence="2" type="ORF">SCARUB_01671</name>
</gene>
<sequence length="145" mass="17137">MISHKQLTANRENAKHSTGPKDTSKTRFNALKHGLRANQIIIRGETENEFNEFADEIRDNFCPRDGFEAELVDRIIFAFWRIRRCRKIDRAIVDGNTDLDYGIKWQQIFSEDYMEKLTRYETHALNSICINIRLLADMRNQSKEK</sequence>
<evidence type="ECO:0000313" key="3">
    <source>
        <dbReference type="Proteomes" id="UP000094056"/>
    </source>
</evidence>
<evidence type="ECO:0000313" key="2">
    <source>
        <dbReference type="EMBL" id="ODS33193.1"/>
    </source>
</evidence>
<feature type="compositionally biased region" description="Polar residues" evidence="1">
    <location>
        <begin position="1"/>
        <end position="11"/>
    </location>
</feature>
<dbReference type="EMBL" id="MAYW01000035">
    <property type="protein sequence ID" value="ODS33193.1"/>
    <property type="molecule type" value="Genomic_DNA"/>
</dbReference>
<reference evidence="2 3" key="1">
    <citation type="submission" date="2016-07" db="EMBL/GenBank/DDBJ databases">
        <title>Draft genome of Scalindua rubra, obtained from a brine-seawater interface in the Red Sea, sheds light on salt adaptation in anammox bacteria.</title>
        <authorList>
            <person name="Speth D.R."/>
            <person name="Lagkouvardos I."/>
            <person name="Wang Y."/>
            <person name="Qian P.-Y."/>
            <person name="Dutilh B.E."/>
            <person name="Jetten M.S."/>
        </authorList>
    </citation>
    <scope>NUCLEOTIDE SEQUENCE [LARGE SCALE GENOMIC DNA]</scope>
    <source>
        <strain evidence="2">BSI-1</strain>
    </source>
</reference>
<dbReference type="AlphaFoldDB" id="A0A1E3XC59"/>
<feature type="region of interest" description="Disordered" evidence="1">
    <location>
        <begin position="1"/>
        <end position="25"/>
    </location>
</feature>
<protein>
    <submittedName>
        <fullName evidence="2">Uncharacterized protein</fullName>
    </submittedName>
</protein>
<comment type="caution">
    <text evidence="2">The sequence shown here is derived from an EMBL/GenBank/DDBJ whole genome shotgun (WGS) entry which is preliminary data.</text>
</comment>
<dbReference type="Proteomes" id="UP000094056">
    <property type="component" value="Unassembled WGS sequence"/>
</dbReference>
<name>A0A1E3XC59_9BACT</name>
<evidence type="ECO:0000256" key="1">
    <source>
        <dbReference type="SAM" id="MobiDB-lite"/>
    </source>
</evidence>
<accession>A0A1E3XC59</accession>
<proteinExistence type="predicted"/>
<organism evidence="2 3">
    <name type="scientific">Candidatus Scalindua rubra</name>
    <dbReference type="NCBI Taxonomy" id="1872076"/>
    <lineage>
        <taxon>Bacteria</taxon>
        <taxon>Pseudomonadati</taxon>
        <taxon>Planctomycetota</taxon>
        <taxon>Candidatus Brocadiia</taxon>
        <taxon>Candidatus Brocadiales</taxon>
        <taxon>Candidatus Scalinduaceae</taxon>
        <taxon>Candidatus Scalindua</taxon>
    </lineage>
</organism>